<comment type="caution">
    <text evidence="4">The sequence shown here is derived from an EMBL/GenBank/DDBJ whole genome shotgun (WGS) entry which is preliminary data.</text>
</comment>
<organism evidence="4 5">
    <name type="scientific">Shewanella salipaludis</name>
    <dbReference type="NCBI Taxonomy" id="2723052"/>
    <lineage>
        <taxon>Bacteria</taxon>
        <taxon>Pseudomonadati</taxon>
        <taxon>Pseudomonadota</taxon>
        <taxon>Gammaproteobacteria</taxon>
        <taxon>Alteromonadales</taxon>
        <taxon>Shewanellaceae</taxon>
        <taxon>Shewanella</taxon>
    </lineage>
</organism>
<dbReference type="EMBL" id="JAAXYH010000007">
    <property type="protein sequence ID" value="NMH65728.1"/>
    <property type="molecule type" value="Genomic_DNA"/>
</dbReference>
<dbReference type="InterPro" id="IPR050546">
    <property type="entry name" value="Glycosyl_Hydrlase_16"/>
</dbReference>
<dbReference type="Proteomes" id="UP000737113">
    <property type="component" value="Unassembled WGS sequence"/>
</dbReference>
<protein>
    <submittedName>
        <fullName evidence="4">Glycoside hydrolase family 16 protein</fullName>
    </submittedName>
</protein>
<dbReference type="SUPFAM" id="SSF49899">
    <property type="entry name" value="Concanavalin A-like lectins/glucanases"/>
    <property type="match status" value="1"/>
</dbReference>
<dbReference type="PROSITE" id="PS51257">
    <property type="entry name" value="PROKAR_LIPOPROTEIN"/>
    <property type="match status" value="1"/>
</dbReference>
<reference evidence="4" key="1">
    <citation type="submission" date="2020-04" db="EMBL/GenBank/DDBJ databases">
        <title>Description of Shewanella salipaludis sp. nov., isolated from a salt marsh.</title>
        <authorList>
            <person name="Park S."/>
            <person name="Yoon J.-H."/>
        </authorList>
    </citation>
    <scope>NUCLEOTIDE SEQUENCE</scope>
    <source>
        <strain evidence="4">SHSM-M6</strain>
    </source>
</reference>
<dbReference type="AlphaFoldDB" id="A0A972FYU3"/>
<sequence length="691" mass="74814">MSKTIGMQGLGCIVASLLMCGCNHDTQASPAEKQVVAEVPSAAAAGGWHLVWQDEFDTLDMSKWSFEVNCYGGGNSEQQCYTDRVDNAFVEQGMLNIVAKREDFQGPAKQESDPGYDPADTSASMPYTSARLRSMNKGDWKYGRFEIRAKLPRGQGSWPAIWMLPTDYVYGGWAASGEIDIMEAVNLGTTSDRAGAEAGERESRIHATLHYGRAWPQNVYSGLAYRLPNDVSPADDFHVYALEWEKDEIRWYVDGVHYATQRSSGWYSQYLDTEGKLVNGMDDAPYNQKFHMLLNLAVGGSWPGNANDKGIDESVFPQTLSIDYVRAYECSVAPSTGQGCATIGDDAILQEGNQPPVIAPGDDSIGAGPIFELFDDALAAGLQLNSYNPDGEIAVAQVAESGRGDVLSVSKTGTTGNIYFGYAPRVDLSHFAAAGELVFDLNLLSAAQGTELLVKLDSGWPNVSDYSVTLPAVGQWTEIRIPIATILAGGNRFSPGAGANIASILNPFVVEPLGPMQLKLDNIRIEYHADSATELVIYDDQDKAPFALAAYAASGNVVLGEVDVGGEHGNVRSLNFNTNEAVAYFQSAEVNDIGSFERLNFDLYVEADPRASRDFVIKMDCVFPCGSGDYPITSPEIGSWSHYSIPLSELVSHPGSTLDLSRVDTPLVVFPAWGNQQGVVLLVDNVRLTKS</sequence>
<evidence type="ECO:0000256" key="1">
    <source>
        <dbReference type="ARBA" id="ARBA00006865"/>
    </source>
</evidence>
<name>A0A972FYU3_9GAMM</name>
<dbReference type="InterPro" id="IPR041443">
    <property type="entry name" value="Exop_C"/>
</dbReference>
<dbReference type="InterPro" id="IPR008979">
    <property type="entry name" value="Galactose-bd-like_sf"/>
</dbReference>
<dbReference type="InterPro" id="IPR000757">
    <property type="entry name" value="Beta-glucanase-like"/>
</dbReference>
<dbReference type="PANTHER" id="PTHR10963">
    <property type="entry name" value="GLYCOSYL HYDROLASE-RELATED"/>
    <property type="match status" value="1"/>
</dbReference>
<dbReference type="Pfam" id="PF00722">
    <property type="entry name" value="Glyco_hydro_16"/>
    <property type="match status" value="1"/>
</dbReference>
<dbReference type="Pfam" id="PF18559">
    <property type="entry name" value="Exop_C"/>
    <property type="match status" value="1"/>
</dbReference>
<comment type="similarity">
    <text evidence="1">Belongs to the glycosyl hydrolase 16 family.</text>
</comment>
<keyword evidence="5" id="KW-1185">Reference proteome</keyword>
<accession>A0A972FYU3</accession>
<dbReference type="InterPro" id="IPR013320">
    <property type="entry name" value="ConA-like_dom_sf"/>
</dbReference>
<dbReference type="GO" id="GO:0005975">
    <property type="term" value="P:carbohydrate metabolic process"/>
    <property type="evidence" value="ECO:0007669"/>
    <property type="project" value="InterPro"/>
</dbReference>
<keyword evidence="4" id="KW-0378">Hydrolase</keyword>
<dbReference type="PANTHER" id="PTHR10963:SF55">
    <property type="entry name" value="GLYCOSIDE HYDROLASE FAMILY 16 PROTEIN"/>
    <property type="match status" value="1"/>
</dbReference>
<gene>
    <name evidence="4" type="ORF">HC757_11175</name>
</gene>
<feature type="domain" description="GH16" evidence="3">
    <location>
        <begin position="24"/>
        <end position="333"/>
    </location>
</feature>
<dbReference type="Gene3D" id="2.60.120.200">
    <property type="match status" value="1"/>
</dbReference>
<proteinExistence type="inferred from homology"/>
<dbReference type="GO" id="GO:0004553">
    <property type="term" value="F:hydrolase activity, hydrolyzing O-glycosyl compounds"/>
    <property type="evidence" value="ECO:0007669"/>
    <property type="project" value="InterPro"/>
</dbReference>
<evidence type="ECO:0000256" key="2">
    <source>
        <dbReference type="SAM" id="MobiDB-lite"/>
    </source>
</evidence>
<dbReference type="PROSITE" id="PS51762">
    <property type="entry name" value="GH16_2"/>
    <property type="match status" value="1"/>
</dbReference>
<evidence type="ECO:0000259" key="3">
    <source>
        <dbReference type="PROSITE" id="PS51762"/>
    </source>
</evidence>
<dbReference type="Gene3D" id="2.60.120.430">
    <property type="entry name" value="Galactose-binding lectin"/>
    <property type="match status" value="1"/>
</dbReference>
<dbReference type="SUPFAM" id="SSF49785">
    <property type="entry name" value="Galactose-binding domain-like"/>
    <property type="match status" value="1"/>
</dbReference>
<dbReference type="CDD" id="cd08023">
    <property type="entry name" value="GH16_laminarinase_like"/>
    <property type="match status" value="1"/>
</dbReference>
<evidence type="ECO:0000313" key="4">
    <source>
        <dbReference type="EMBL" id="NMH65728.1"/>
    </source>
</evidence>
<evidence type="ECO:0000313" key="5">
    <source>
        <dbReference type="Proteomes" id="UP000737113"/>
    </source>
</evidence>
<dbReference type="RefSeq" id="WP_169564457.1">
    <property type="nucleotide sequence ID" value="NZ_JAAXYH010000007.1"/>
</dbReference>
<feature type="region of interest" description="Disordered" evidence="2">
    <location>
        <begin position="102"/>
        <end position="123"/>
    </location>
</feature>